<keyword evidence="9" id="KW-1185">Reference proteome</keyword>
<feature type="transmembrane region" description="Helical" evidence="6">
    <location>
        <begin position="44"/>
        <end position="64"/>
    </location>
</feature>
<evidence type="ECO:0000256" key="3">
    <source>
        <dbReference type="ARBA" id="ARBA00022692"/>
    </source>
</evidence>
<dbReference type="InterPro" id="IPR038078">
    <property type="entry name" value="PhoU-like_sf"/>
</dbReference>
<evidence type="ECO:0000256" key="4">
    <source>
        <dbReference type="ARBA" id="ARBA00022989"/>
    </source>
</evidence>
<dbReference type="Proteomes" id="UP000231857">
    <property type="component" value="Unassembled WGS sequence"/>
</dbReference>
<keyword evidence="6" id="KW-0592">Phosphate transport</keyword>
<comment type="caution">
    <text evidence="8">The sequence shown here is derived from an EMBL/GenBank/DDBJ whole genome shotgun (WGS) entry which is preliminary data.</text>
</comment>
<feature type="transmembrane region" description="Helical" evidence="6">
    <location>
        <begin position="147"/>
        <end position="171"/>
    </location>
</feature>
<evidence type="ECO:0000256" key="2">
    <source>
        <dbReference type="ARBA" id="ARBA00022448"/>
    </source>
</evidence>
<comment type="similarity">
    <text evidence="6">Belongs to the inorganic phosphate transporter (PiT) (TC 2.A.20) family.</text>
</comment>
<sequence>MDIFLIIVAVMAVLGVMDLLVGVSNDAVNFTNSAVGSRAASRKIILIVSAFGILLGALSSSGMMEVARKGIFHPEFFSLAELMFLFLAVMVSDIILLDLYNTLGLPTSTTVSLVFELLGASLVLAILKADTLNDAFKIINSESALKIIFGIALSVILAFFAGLILMFFFRLIFSFRLEKTMKWFGGIFSGLAVTVVIFFILLTAMKGSTFLSKDVLAWIQTNFKTILVLSFIGFSILFQILILSKINVLKIVVLFGTAALAMAFASNDLVNFIGVPIASLQTHELIKAANWDANTMASGLGKEVLTDNRLLIGAALIMIIALFKSKKAETVTRTEVSLGSQGETVEAYQSSLVARVFVQIAVGIYYPIKRFLPSIIRNWISSRFKQSGTLELVRLHESDAFDLLRASVNILIASALILIGTIEKLPLSTTFVTFMVAMGTSLADGAWQKENAVNRVSGVLTVVGGWFMTAVFASFTGGFIAALFYYFGFAAVVVVLIFTFFLVLAFNRIHKKRKAEYDENLEKLLLLSKHPEKALSKSLSSLLGNLLLEKKAMNTLSSGYIGGKKKDFKQASKILKNLKKNYESSISGFLSLVDRHFDESDFQSIHPFTNALGYIDRIAENLANIHRNTSEKIDRFQTGLTKDEREDLKELRKLAEDLFELLAQSDKVPGLVEKARSGKKTKELSDIKVRIYKNQMKRIRKGDSKLKSSVAYFLVVEELVDINENLFALAEELVWVLPWIETKKKQFAKGNFDPSKLEFPKAKDKKKKKKK</sequence>
<evidence type="ECO:0000256" key="6">
    <source>
        <dbReference type="RuleBase" id="RU363058"/>
    </source>
</evidence>
<feature type="transmembrane region" description="Helical" evidence="6">
    <location>
        <begin position="486"/>
        <end position="506"/>
    </location>
</feature>
<dbReference type="Pfam" id="PF01384">
    <property type="entry name" value="PHO4"/>
    <property type="match status" value="1"/>
</dbReference>
<keyword evidence="4 6" id="KW-1133">Transmembrane helix</keyword>
<feature type="transmembrane region" description="Helical" evidence="6">
    <location>
        <begin position="248"/>
        <end position="266"/>
    </location>
</feature>
<name>A0ABX4PKZ6_9LEPT</name>
<keyword evidence="5 6" id="KW-0472">Membrane</keyword>
<feature type="transmembrane region" description="Helical" evidence="6">
    <location>
        <begin position="304"/>
        <end position="323"/>
    </location>
</feature>
<organism evidence="8 9">
    <name type="scientific">Leptospira haakeii</name>
    <dbReference type="NCBI Taxonomy" id="2023198"/>
    <lineage>
        <taxon>Bacteria</taxon>
        <taxon>Pseudomonadati</taxon>
        <taxon>Spirochaetota</taxon>
        <taxon>Spirochaetia</taxon>
        <taxon>Leptospirales</taxon>
        <taxon>Leptospiraceae</taxon>
        <taxon>Leptospira</taxon>
    </lineage>
</organism>
<evidence type="ECO:0000256" key="5">
    <source>
        <dbReference type="ARBA" id="ARBA00023136"/>
    </source>
</evidence>
<evidence type="ECO:0000256" key="7">
    <source>
        <dbReference type="SAM" id="MobiDB-lite"/>
    </source>
</evidence>
<dbReference type="SUPFAM" id="SSF109755">
    <property type="entry name" value="PhoU-like"/>
    <property type="match status" value="1"/>
</dbReference>
<proteinExistence type="inferred from homology"/>
<feature type="transmembrane region" description="Helical" evidence="6">
    <location>
        <begin position="76"/>
        <end position="97"/>
    </location>
</feature>
<protein>
    <recommendedName>
        <fullName evidence="6">Phosphate transporter</fullName>
    </recommendedName>
</protein>
<evidence type="ECO:0000313" key="8">
    <source>
        <dbReference type="EMBL" id="PKA15043.1"/>
    </source>
</evidence>
<reference evidence="8 9" key="1">
    <citation type="submission" date="2017-07" db="EMBL/GenBank/DDBJ databases">
        <title>Leptospira spp. isolated from tropical soils.</title>
        <authorList>
            <person name="Thibeaux R."/>
            <person name="Iraola G."/>
            <person name="Ferres I."/>
            <person name="Bierque E."/>
            <person name="Girault D."/>
            <person name="Soupe-Gilbert M.-E."/>
            <person name="Picardeau M."/>
            <person name="Goarant C."/>
        </authorList>
    </citation>
    <scope>NUCLEOTIDE SEQUENCE [LARGE SCALE GENOMIC DNA]</scope>
    <source>
        <strain evidence="8 9">ATI7-C-A2</strain>
    </source>
</reference>
<dbReference type="EMBL" id="NPEI01000010">
    <property type="protein sequence ID" value="PKA15043.1"/>
    <property type="molecule type" value="Genomic_DNA"/>
</dbReference>
<accession>A0ABX4PKZ6</accession>
<comment type="subcellular location">
    <subcellularLocation>
        <location evidence="1 6">Membrane</location>
        <topology evidence="1 6">Multi-pass membrane protein</topology>
    </subcellularLocation>
</comment>
<gene>
    <name evidence="8" type="ORF">CH363_15810</name>
</gene>
<dbReference type="PANTHER" id="PTHR11101:SF16">
    <property type="entry name" value="PHOSPHATE TRANSPORTER"/>
    <property type="match status" value="1"/>
</dbReference>
<evidence type="ECO:0000256" key="1">
    <source>
        <dbReference type="ARBA" id="ARBA00004141"/>
    </source>
</evidence>
<dbReference type="InterPro" id="IPR001204">
    <property type="entry name" value="Phos_transporter"/>
</dbReference>
<dbReference type="PANTHER" id="PTHR11101">
    <property type="entry name" value="PHOSPHATE TRANSPORTER"/>
    <property type="match status" value="1"/>
</dbReference>
<feature type="transmembrane region" description="Helical" evidence="6">
    <location>
        <begin position="109"/>
        <end position="127"/>
    </location>
</feature>
<feature type="transmembrane region" description="Helical" evidence="6">
    <location>
        <begin position="183"/>
        <end position="205"/>
    </location>
</feature>
<keyword evidence="3 6" id="KW-0812">Transmembrane</keyword>
<feature type="transmembrane region" description="Helical" evidence="6">
    <location>
        <begin position="6"/>
        <end position="23"/>
    </location>
</feature>
<dbReference type="Gene3D" id="1.20.58.220">
    <property type="entry name" value="Phosphate transport system protein phou homolog 2, domain 2"/>
    <property type="match status" value="1"/>
</dbReference>
<keyword evidence="2 6" id="KW-0813">Transport</keyword>
<evidence type="ECO:0000313" key="9">
    <source>
        <dbReference type="Proteomes" id="UP000231857"/>
    </source>
</evidence>
<dbReference type="RefSeq" id="WP_100729246.1">
    <property type="nucleotide sequence ID" value="NZ_NPEI01000010.1"/>
</dbReference>
<feature type="region of interest" description="Disordered" evidence="7">
    <location>
        <begin position="751"/>
        <end position="771"/>
    </location>
</feature>
<feature type="transmembrane region" description="Helical" evidence="6">
    <location>
        <begin position="225"/>
        <end position="243"/>
    </location>
</feature>
<feature type="transmembrane region" description="Helical" evidence="6">
    <location>
        <begin position="459"/>
        <end position="480"/>
    </location>
</feature>